<proteinExistence type="predicted"/>
<name>A0A2G1W1A2_9BACT</name>
<evidence type="ECO:0000313" key="2">
    <source>
        <dbReference type="Proteomes" id="UP000225740"/>
    </source>
</evidence>
<gene>
    <name evidence="1" type="ORF">CEE69_23755</name>
</gene>
<keyword evidence="2" id="KW-1185">Reference proteome</keyword>
<accession>A0A2G1W1A2</accession>
<dbReference type="EMBL" id="NIZW01000022">
    <property type="protein sequence ID" value="PHQ32802.1"/>
    <property type="molecule type" value="Genomic_DNA"/>
</dbReference>
<organism evidence="1 2">
    <name type="scientific">Rhodopirellula bahusiensis</name>
    <dbReference type="NCBI Taxonomy" id="2014065"/>
    <lineage>
        <taxon>Bacteria</taxon>
        <taxon>Pseudomonadati</taxon>
        <taxon>Planctomycetota</taxon>
        <taxon>Planctomycetia</taxon>
        <taxon>Pirellulales</taxon>
        <taxon>Pirellulaceae</taxon>
        <taxon>Rhodopirellula</taxon>
    </lineage>
</organism>
<protein>
    <submittedName>
        <fullName evidence="1">Uncharacterized protein</fullName>
    </submittedName>
</protein>
<evidence type="ECO:0000313" key="1">
    <source>
        <dbReference type="EMBL" id="PHQ32802.1"/>
    </source>
</evidence>
<sequence length="60" mass="6737">MRNKTQKATGRFCDDAFVLLRCSSSLPIENTAKDEREVWAGCAMLRKRNVCVSNETVSAK</sequence>
<dbReference type="AlphaFoldDB" id="A0A2G1W1A2"/>
<reference evidence="1 2" key="1">
    <citation type="submission" date="2017-06" db="EMBL/GenBank/DDBJ databases">
        <title>Description of Rhodopirellula bahusiensis sp. nov.</title>
        <authorList>
            <person name="Kizina J."/>
            <person name="Harder J."/>
        </authorList>
    </citation>
    <scope>NUCLEOTIDE SEQUENCE [LARGE SCALE GENOMIC DNA]</scope>
    <source>
        <strain evidence="1 2">SWK21</strain>
    </source>
</reference>
<dbReference type="Proteomes" id="UP000225740">
    <property type="component" value="Unassembled WGS sequence"/>
</dbReference>
<comment type="caution">
    <text evidence="1">The sequence shown here is derived from an EMBL/GenBank/DDBJ whole genome shotgun (WGS) entry which is preliminary data.</text>
</comment>